<evidence type="ECO:0000256" key="1">
    <source>
        <dbReference type="SAM" id="Coils"/>
    </source>
</evidence>
<dbReference type="GO" id="GO:0000902">
    <property type="term" value="P:cell morphogenesis"/>
    <property type="evidence" value="ECO:0007669"/>
    <property type="project" value="InterPro"/>
</dbReference>
<dbReference type="InterPro" id="IPR046866">
    <property type="entry name" value="FapA_N"/>
</dbReference>
<comment type="caution">
    <text evidence="3">The sequence shown here is derived from an EMBL/GenBank/DDBJ whole genome shotgun (WGS) entry which is preliminary data.</text>
</comment>
<evidence type="ECO:0000313" key="4">
    <source>
        <dbReference type="Proteomes" id="UP000319619"/>
    </source>
</evidence>
<dbReference type="EMBL" id="NJBN01000001">
    <property type="protein sequence ID" value="TKJ42239.1"/>
    <property type="molecule type" value="Genomic_DNA"/>
</dbReference>
<keyword evidence="1" id="KW-0175">Coiled coil</keyword>
<dbReference type="Proteomes" id="UP000319619">
    <property type="component" value="Unassembled WGS sequence"/>
</dbReference>
<dbReference type="PANTHER" id="PTHR38032">
    <property type="entry name" value="POLYMERASE-RELATED"/>
    <property type="match status" value="1"/>
</dbReference>
<evidence type="ECO:0000313" key="3">
    <source>
        <dbReference type="EMBL" id="TKJ42239.1"/>
    </source>
</evidence>
<protein>
    <recommendedName>
        <fullName evidence="2">Flagellar Assembly Protein A N-terminal region domain-containing protein</fullName>
    </recommendedName>
</protein>
<dbReference type="InterPro" id="IPR005646">
    <property type="entry name" value="FapA"/>
</dbReference>
<feature type="coiled-coil region" evidence="1">
    <location>
        <begin position="346"/>
        <end position="401"/>
    </location>
</feature>
<dbReference type="Pfam" id="PF03961">
    <property type="entry name" value="FapA"/>
    <property type="match status" value="1"/>
</dbReference>
<sequence>MAKYQFKVEVSPTEMEAFLTILHAGSGDAESVRDFPDYTQVVRHLKISGVTCGINRDTIERLLQRRKFGDTIMVAKGTEYVPGKDGFIKYHFHVGEEWEIDPANVDCMNLLLKSDDNQVQKGDLLALHVPPEKGHDGITVTGKKIKAVAGKAVYLMGGTNTYFTDSNRRELRSSVSGVVSIKAGAVHVDGTRLLEGDLVNGSEDIDFPGHVIVLGNVEDGLKIHAGGRIEIHGNAGDVQLESGGDIIIKGTFIGRGKGEAKAAGDIQVKQVVNQSVTALGSVQIVNECENAQISAAESIQMGYYGSKVIGSTLEAKWNIAVNIVGGKELPSSALHLNQCTNVNDFCVSINDEIDKCQKELDNIETETKETQMELSQKHRRNKELIYKMRDLQEKQRELTDKLNGHNLVLKTLQGKCKKLGDPGVINVLTKVRKGTKISIDGADKTLEKTVKDTVIRNINGQINTMTKEYSLV</sequence>
<accession>A0A532V4Y2</accession>
<gene>
    <name evidence="3" type="ORF">CEE37_00755</name>
</gene>
<reference evidence="3 4" key="1">
    <citation type="submission" date="2017-06" db="EMBL/GenBank/DDBJ databases">
        <title>Novel microbial phyla capable of carbon fixation and sulfur reduction in deep-sea sediments.</title>
        <authorList>
            <person name="Huang J."/>
            <person name="Baker B."/>
            <person name="Wang Y."/>
        </authorList>
    </citation>
    <scope>NUCLEOTIDE SEQUENCE [LARGE SCALE GENOMIC DNA]</scope>
    <source>
        <strain evidence="3">B3_LCP</strain>
    </source>
</reference>
<dbReference type="InterPro" id="IPR046865">
    <property type="entry name" value="FapA_b_solenoid"/>
</dbReference>
<proteinExistence type="predicted"/>
<organism evidence="3 4">
    <name type="scientific">candidate division LCP-89 bacterium B3_LCP</name>
    <dbReference type="NCBI Taxonomy" id="2012998"/>
    <lineage>
        <taxon>Bacteria</taxon>
        <taxon>Pseudomonadati</taxon>
        <taxon>Bacteria division LCP-89</taxon>
    </lineage>
</organism>
<dbReference type="InterPro" id="IPR036145">
    <property type="entry name" value="MinC_C_sf"/>
</dbReference>
<dbReference type="Pfam" id="PF20250">
    <property type="entry name" value="FapA_N"/>
    <property type="match status" value="1"/>
</dbReference>
<feature type="domain" description="Flagellar Assembly Protein A N-terminal region" evidence="2">
    <location>
        <begin position="6"/>
        <end position="182"/>
    </location>
</feature>
<dbReference type="SUPFAM" id="SSF63848">
    <property type="entry name" value="Cell-division inhibitor MinC, C-terminal domain"/>
    <property type="match status" value="1"/>
</dbReference>
<evidence type="ECO:0000259" key="2">
    <source>
        <dbReference type="Pfam" id="PF20250"/>
    </source>
</evidence>
<dbReference type="AlphaFoldDB" id="A0A532V4Y2"/>
<dbReference type="PANTHER" id="PTHR38032:SF1">
    <property type="entry name" value="RNA-BINDING PROTEIN KHPB N-TERMINAL DOMAIN-CONTAINING PROTEIN"/>
    <property type="match status" value="1"/>
</dbReference>
<name>A0A532V4Y2_UNCL8</name>